<keyword evidence="1" id="KW-1133">Transmembrane helix</keyword>
<proteinExistence type="predicted"/>
<dbReference type="RefSeq" id="WP_175187374.1">
    <property type="nucleotide sequence ID" value="NZ_JABVZQ010000007.1"/>
</dbReference>
<evidence type="ECO:0008006" key="4">
    <source>
        <dbReference type="Google" id="ProtNLM"/>
    </source>
</evidence>
<gene>
    <name evidence="2" type="ORF">INT08_07415</name>
</gene>
<dbReference type="EMBL" id="JADGII010000010">
    <property type="protein sequence ID" value="MBF0636998.1"/>
    <property type="molecule type" value="Genomic_DNA"/>
</dbReference>
<keyword evidence="1" id="KW-0812">Transmembrane</keyword>
<accession>A0ABR9XT40</accession>
<organism evidence="2 3">
    <name type="scientific">Prosthecochloris ethylica</name>
    <dbReference type="NCBI Taxonomy" id="2743976"/>
    <lineage>
        <taxon>Bacteria</taxon>
        <taxon>Pseudomonadati</taxon>
        <taxon>Chlorobiota</taxon>
        <taxon>Chlorobiia</taxon>
        <taxon>Chlorobiales</taxon>
        <taxon>Chlorobiaceae</taxon>
        <taxon>Prosthecochloris</taxon>
    </lineage>
</organism>
<feature type="transmembrane region" description="Helical" evidence="1">
    <location>
        <begin position="20"/>
        <end position="43"/>
    </location>
</feature>
<sequence length="84" mass="9548">MDRFRLNMEGVTVRRVFTAVFALAWFPIVWLLLGSTLGGLLVAWVEPLWMAHLLLVLLSAAGVMWLMKLVNVVKVKFFGGNRLF</sequence>
<keyword evidence="3" id="KW-1185">Reference proteome</keyword>
<keyword evidence="1" id="KW-0472">Membrane</keyword>
<dbReference type="Proteomes" id="UP000619838">
    <property type="component" value="Unassembled WGS sequence"/>
</dbReference>
<name>A0ABR9XT40_9CHLB</name>
<reference evidence="2 3" key="1">
    <citation type="journal article" date="2020" name="Microorganisms">
        <title>Simultaneous Genome Sequencing of Prosthecochloris ethylica and Desulfuromonas acetoxidans within a Syntrophic Mixture Reveals Unique Pili and Protein Interactions.</title>
        <authorList>
            <person name="Kyndt J.A."/>
            <person name="Van Beeumen J.J."/>
            <person name="Meyer T.E."/>
        </authorList>
    </citation>
    <scope>NUCLEOTIDE SEQUENCE [LARGE SCALE GENOMIC DNA]</scope>
    <source>
        <strain evidence="2 3">N3</strain>
    </source>
</reference>
<evidence type="ECO:0000313" key="2">
    <source>
        <dbReference type="EMBL" id="MBF0636998.1"/>
    </source>
</evidence>
<comment type="caution">
    <text evidence="2">The sequence shown here is derived from an EMBL/GenBank/DDBJ whole genome shotgun (WGS) entry which is preliminary data.</text>
</comment>
<feature type="transmembrane region" description="Helical" evidence="1">
    <location>
        <begin position="49"/>
        <end position="67"/>
    </location>
</feature>
<evidence type="ECO:0000256" key="1">
    <source>
        <dbReference type="SAM" id="Phobius"/>
    </source>
</evidence>
<protein>
    <recommendedName>
        <fullName evidence="4">DUF4175 domain-containing protein</fullName>
    </recommendedName>
</protein>
<evidence type="ECO:0000313" key="3">
    <source>
        <dbReference type="Proteomes" id="UP000619838"/>
    </source>
</evidence>